<dbReference type="Proteomes" id="UP000231246">
    <property type="component" value="Unassembled WGS sequence"/>
</dbReference>
<evidence type="ECO:0008006" key="3">
    <source>
        <dbReference type="Google" id="ProtNLM"/>
    </source>
</evidence>
<sequence length="352" mass="39952">MQNEITTELTASDTSIHRNESEGKINIPLRLDELMAMEFSETKWLVEKLIPAEGIIALSGSPSSYKTFLMLDLAISLAKGVDLFDKYLTRQTGVLIIDEETGSRWLKERVEKMSKEYDLPIYILSKTGFKLNKQGVDYLLKICSLKDVGLVIFDSFVRVSTARDENNAVEVAKMFTHLQKLNKAGITTVFTHHNRKPGVFRSSNLSHDMRGSSDILAAVDCHIAIEREDNMITVTQTKLRQGEELQPFKLEIISDENEFRFEYAGEVDIVKSKKREFQSSIEDILKQANIPMYKKELYDRLKGSGVEGGYSTFKTAVEEMVNADKLYEQRGDKNKVYCSLSPFPENGSLLSE</sequence>
<dbReference type="Gene3D" id="3.40.50.300">
    <property type="entry name" value="P-loop containing nucleotide triphosphate hydrolases"/>
    <property type="match status" value="1"/>
</dbReference>
<evidence type="ECO:0000313" key="2">
    <source>
        <dbReference type="Proteomes" id="UP000231246"/>
    </source>
</evidence>
<dbReference type="InterPro" id="IPR027417">
    <property type="entry name" value="P-loop_NTPase"/>
</dbReference>
<dbReference type="EMBL" id="PCTA01000025">
    <property type="protein sequence ID" value="PIP61514.1"/>
    <property type="molecule type" value="Genomic_DNA"/>
</dbReference>
<name>A0A2H0BV85_9BACT</name>
<proteinExistence type="predicted"/>
<evidence type="ECO:0000313" key="1">
    <source>
        <dbReference type="EMBL" id="PIP61514.1"/>
    </source>
</evidence>
<accession>A0A2H0BV85</accession>
<dbReference type="Pfam" id="PF13481">
    <property type="entry name" value="AAA_25"/>
    <property type="match status" value="1"/>
</dbReference>
<dbReference type="SUPFAM" id="SSF52540">
    <property type="entry name" value="P-loop containing nucleoside triphosphate hydrolases"/>
    <property type="match status" value="1"/>
</dbReference>
<comment type="caution">
    <text evidence="1">The sequence shown here is derived from an EMBL/GenBank/DDBJ whole genome shotgun (WGS) entry which is preliminary data.</text>
</comment>
<gene>
    <name evidence="1" type="ORF">COW99_03795</name>
</gene>
<protein>
    <recommendedName>
        <fullName evidence="3">AAA+ ATPase domain-containing protein</fullName>
    </recommendedName>
</protein>
<organism evidence="1 2">
    <name type="scientific">Candidatus Roizmanbacteria bacterium CG22_combo_CG10-13_8_21_14_all_38_20</name>
    <dbReference type="NCBI Taxonomy" id="1974862"/>
    <lineage>
        <taxon>Bacteria</taxon>
        <taxon>Candidatus Roizmaniibacteriota</taxon>
    </lineage>
</organism>
<reference evidence="1 2" key="1">
    <citation type="submission" date="2017-09" db="EMBL/GenBank/DDBJ databases">
        <title>Depth-based differentiation of microbial function through sediment-hosted aquifers and enrichment of novel symbionts in the deep terrestrial subsurface.</title>
        <authorList>
            <person name="Probst A.J."/>
            <person name="Ladd B."/>
            <person name="Jarett J.K."/>
            <person name="Geller-Mcgrath D.E."/>
            <person name="Sieber C.M."/>
            <person name="Emerson J.B."/>
            <person name="Anantharaman K."/>
            <person name="Thomas B.C."/>
            <person name="Malmstrom R."/>
            <person name="Stieglmeier M."/>
            <person name="Klingl A."/>
            <person name="Woyke T."/>
            <person name="Ryan C.M."/>
            <person name="Banfield J.F."/>
        </authorList>
    </citation>
    <scope>NUCLEOTIDE SEQUENCE [LARGE SCALE GENOMIC DNA]</scope>
    <source>
        <strain evidence="1">CG22_combo_CG10-13_8_21_14_all_38_20</strain>
    </source>
</reference>
<dbReference type="AlphaFoldDB" id="A0A2H0BV85"/>